<dbReference type="EMBL" id="JBBUTI010000011">
    <property type="protein sequence ID" value="MEK8047732.1"/>
    <property type="molecule type" value="Genomic_DNA"/>
</dbReference>
<dbReference type="SUPFAM" id="SSF56935">
    <property type="entry name" value="Porins"/>
    <property type="match status" value="1"/>
</dbReference>
<gene>
    <name evidence="2" type="ORF">AACH00_15320</name>
</gene>
<organism evidence="2 3">
    <name type="scientific">Ideonella margarita</name>
    <dbReference type="NCBI Taxonomy" id="2984191"/>
    <lineage>
        <taxon>Bacteria</taxon>
        <taxon>Pseudomonadati</taxon>
        <taxon>Pseudomonadota</taxon>
        <taxon>Betaproteobacteria</taxon>
        <taxon>Burkholderiales</taxon>
        <taxon>Sphaerotilaceae</taxon>
        <taxon>Ideonella</taxon>
    </lineage>
</organism>
<sequence>MNTTTLTGRRDTRQPEQRRAARMAACASIVAAVCTTVLVGPAHAGRPMATEDAGTLPDGDCEVESFVGRARAPGEPRLSAASVQIGCGVGNRNQVALAISGSRLDGLSAQAVAVLGKTRLTAPVEQGTNYSLAWGVSAERQSGQTLKHEASYLTAVMSMDLSDDLIWHANLGWTHSKSESMSTTVWATGLEYATSPTLDLTAEIHGNDRENQPWLQVGARWTVVADKFLLDTSYGMQTGAVKARLFTVGLHYFF</sequence>
<evidence type="ECO:0008006" key="4">
    <source>
        <dbReference type="Google" id="ProtNLM"/>
    </source>
</evidence>
<evidence type="ECO:0000313" key="2">
    <source>
        <dbReference type="EMBL" id="MEK8047732.1"/>
    </source>
</evidence>
<feature type="signal peptide" evidence="1">
    <location>
        <begin position="1"/>
        <end position="44"/>
    </location>
</feature>
<dbReference type="RefSeq" id="WP_341400041.1">
    <property type="nucleotide sequence ID" value="NZ_JBBUTI010000011.1"/>
</dbReference>
<evidence type="ECO:0000256" key="1">
    <source>
        <dbReference type="SAM" id="SignalP"/>
    </source>
</evidence>
<name>A0ABU9CAU3_9BURK</name>
<proteinExistence type="predicted"/>
<protein>
    <recommendedName>
        <fullName evidence="4">Outer membrane beta-barrel porin/alpha-amylase</fullName>
    </recommendedName>
</protein>
<reference evidence="2 3" key="1">
    <citation type="submission" date="2024-04" db="EMBL/GenBank/DDBJ databases">
        <title>Novel species of the genus Ideonella isolated from streams.</title>
        <authorList>
            <person name="Lu H."/>
        </authorList>
    </citation>
    <scope>NUCLEOTIDE SEQUENCE [LARGE SCALE GENOMIC DNA]</scope>
    <source>
        <strain evidence="2 3">LYT19W</strain>
    </source>
</reference>
<comment type="caution">
    <text evidence="2">The sequence shown here is derived from an EMBL/GenBank/DDBJ whole genome shotgun (WGS) entry which is preliminary data.</text>
</comment>
<accession>A0ABU9CAU3</accession>
<feature type="chain" id="PRO_5047378061" description="Outer membrane beta-barrel porin/alpha-amylase" evidence="1">
    <location>
        <begin position="45"/>
        <end position="254"/>
    </location>
</feature>
<evidence type="ECO:0000313" key="3">
    <source>
        <dbReference type="Proteomes" id="UP001379945"/>
    </source>
</evidence>
<keyword evidence="3" id="KW-1185">Reference proteome</keyword>
<dbReference type="Proteomes" id="UP001379945">
    <property type="component" value="Unassembled WGS sequence"/>
</dbReference>
<keyword evidence="1" id="KW-0732">Signal</keyword>